<dbReference type="HOGENOM" id="CLU_3278356_0_0_6"/>
<proteinExistence type="predicted"/>
<evidence type="ECO:0000313" key="1">
    <source>
        <dbReference type="EMBL" id="AGV18765.1"/>
    </source>
</evidence>
<reference evidence="1 2" key="1">
    <citation type="journal article" date="2015" name="Genome Announc.">
        <title>Complete genome sequence of Vibrio alginolyticus ATCC 17749.</title>
        <authorList>
            <person name="Liu X.F."/>
            <person name="Cao Y."/>
            <person name="Zhang H.L."/>
            <person name="Chen Y.J."/>
            <person name="Hu C.J."/>
        </authorList>
    </citation>
    <scope>NUCLEOTIDE SEQUENCE [LARGE SCALE GENOMIC DNA]</scope>
    <source>
        <strain evidence="2">ATCC 17749 / DSM 2171 / NBRC 15630 / NCIMB 1903 / NCTC 12160 / XII-53</strain>
    </source>
</reference>
<name>A0A2I3CGG9_VIBAX</name>
<gene>
    <name evidence="1" type="ORF">N646_2955</name>
</gene>
<protein>
    <submittedName>
        <fullName evidence="1">Uncharacterized protein</fullName>
    </submittedName>
</protein>
<evidence type="ECO:0000313" key="2">
    <source>
        <dbReference type="Proteomes" id="UP000016714"/>
    </source>
</evidence>
<dbReference type="EMBL" id="CP006718">
    <property type="protein sequence ID" value="AGV18765.1"/>
    <property type="molecule type" value="Genomic_DNA"/>
</dbReference>
<dbReference type="KEGG" id="vag:N646_2955"/>
<sequence>MFPHGNCLWFTIQTLILLRQDGLNLYVLLSKACGCFASGKT</sequence>
<organism evidence="1 2">
    <name type="scientific">Vibrio alginolyticus (strain ATCC 17749 / DSM 2171 / NBRC 15630 / NCIMB 1903 / NCTC 12160 / XII-53)</name>
    <dbReference type="NCBI Taxonomy" id="1219076"/>
    <lineage>
        <taxon>Bacteria</taxon>
        <taxon>Pseudomonadati</taxon>
        <taxon>Pseudomonadota</taxon>
        <taxon>Gammaproteobacteria</taxon>
        <taxon>Vibrionales</taxon>
        <taxon>Vibrionaceae</taxon>
        <taxon>Vibrio</taxon>
    </lineage>
</organism>
<dbReference type="AlphaFoldDB" id="A0A2I3CGG9"/>
<accession>A0A2I3CGG9</accession>
<dbReference type="Proteomes" id="UP000016714">
    <property type="component" value="Chromosome 1"/>
</dbReference>